<keyword evidence="3" id="KW-1185">Reference proteome</keyword>
<dbReference type="Proteomes" id="UP000594263">
    <property type="component" value="Unplaced"/>
</dbReference>
<evidence type="ECO:0008006" key="4">
    <source>
        <dbReference type="Google" id="ProtNLM"/>
    </source>
</evidence>
<organism evidence="2 3">
    <name type="scientific">Kalanchoe fedtschenkoi</name>
    <name type="common">Lavender scallops</name>
    <name type="synonym">South American air plant</name>
    <dbReference type="NCBI Taxonomy" id="63787"/>
    <lineage>
        <taxon>Eukaryota</taxon>
        <taxon>Viridiplantae</taxon>
        <taxon>Streptophyta</taxon>
        <taxon>Embryophyta</taxon>
        <taxon>Tracheophyta</taxon>
        <taxon>Spermatophyta</taxon>
        <taxon>Magnoliopsida</taxon>
        <taxon>eudicotyledons</taxon>
        <taxon>Gunneridae</taxon>
        <taxon>Pentapetalae</taxon>
        <taxon>Saxifragales</taxon>
        <taxon>Crassulaceae</taxon>
        <taxon>Kalanchoe</taxon>
    </lineage>
</organism>
<feature type="region of interest" description="Disordered" evidence="1">
    <location>
        <begin position="65"/>
        <end position="85"/>
    </location>
</feature>
<dbReference type="PANTHER" id="PTHR33265">
    <property type="entry name" value="AVR9/CF-9 RAPIDLY ELICITED PROTEIN-RELATED"/>
    <property type="match status" value="1"/>
</dbReference>
<evidence type="ECO:0000313" key="3">
    <source>
        <dbReference type="Proteomes" id="UP000594263"/>
    </source>
</evidence>
<dbReference type="Pfam" id="PF05553">
    <property type="entry name" value="DUF761"/>
    <property type="match status" value="1"/>
</dbReference>
<dbReference type="InterPro" id="IPR008480">
    <property type="entry name" value="DUF761_pln"/>
</dbReference>
<dbReference type="Gramene" id="Kaladp0872s0038.1.v1.1">
    <property type="protein sequence ID" value="Kaladp0872s0038.1.v1.1"/>
    <property type="gene ID" value="Kaladp0872s0038.v1.1"/>
</dbReference>
<reference evidence="2" key="1">
    <citation type="submission" date="2021-01" db="UniProtKB">
        <authorList>
            <consortium name="EnsemblPlants"/>
        </authorList>
    </citation>
    <scope>IDENTIFICATION</scope>
</reference>
<dbReference type="PANTHER" id="PTHR33265:SF8">
    <property type="entry name" value="AVR9_CF-9 RAPIDLY ELICITED PROTEIN 146"/>
    <property type="match status" value="1"/>
</dbReference>
<dbReference type="AlphaFoldDB" id="A0A7N0VJ29"/>
<dbReference type="EnsemblPlants" id="Kaladp0872s0038.1.v1.1">
    <property type="protein sequence ID" value="Kaladp0872s0038.1.v1.1"/>
    <property type="gene ID" value="Kaladp0872s0038.v1.1"/>
</dbReference>
<accession>A0A7N0VJ29</accession>
<proteinExistence type="predicted"/>
<dbReference type="OMA" id="PPHEYEF"/>
<evidence type="ECO:0000256" key="1">
    <source>
        <dbReference type="SAM" id="MobiDB-lite"/>
    </source>
</evidence>
<name>A0A7N0VJ29_KALFE</name>
<sequence length="231" mass="25909">MPLISVKNVLEVTYLEPETRTLRKGIHKSKLQTDINLLLKRGKIAGKAILHNLIFPHLSSLSASSISHGQHHSRGHRVTPPPTEYEFSCSNTPAHSFPIFHSKRNNKHSLFLGCVQAPWTEEGEDQEEAIATANALKMVLEMINNHNEVASNNDEKPERMMVQPSPALPGFGKTPAVPVRQLRVTDSPFPIDDVGGDRQVDEKADKFIAKFYSDLKRQRILATPSPGRPWW</sequence>
<evidence type="ECO:0000313" key="2">
    <source>
        <dbReference type="EnsemblPlants" id="Kaladp0872s0038.1.v1.1"/>
    </source>
</evidence>
<protein>
    <recommendedName>
        <fullName evidence="4">Avr9/Cf-9 rapidly elicited protein 146</fullName>
    </recommendedName>
</protein>